<keyword evidence="2" id="KW-1185">Reference proteome</keyword>
<evidence type="ECO:0000313" key="1">
    <source>
        <dbReference type="EMBL" id="CAG8686729.1"/>
    </source>
</evidence>
<gene>
    <name evidence="1" type="ORF">SCALOS_LOCUS9956</name>
</gene>
<comment type="caution">
    <text evidence="1">The sequence shown here is derived from an EMBL/GenBank/DDBJ whole genome shotgun (WGS) entry which is preliminary data.</text>
</comment>
<feature type="non-terminal residue" evidence="1">
    <location>
        <position position="1"/>
    </location>
</feature>
<reference evidence="1" key="1">
    <citation type="submission" date="2021-06" db="EMBL/GenBank/DDBJ databases">
        <authorList>
            <person name="Kallberg Y."/>
            <person name="Tangrot J."/>
            <person name="Rosling A."/>
        </authorList>
    </citation>
    <scope>NUCLEOTIDE SEQUENCE</scope>
    <source>
        <strain evidence="1">AU212A</strain>
    </source>
</reference>
<dbReference type="Proteomes" id="UP000789860">
    <property type="component" value="Unassembled WGS sequence"/>
</dbReference>
<feature type="non-terminal residue" evidence="1">
    <location>
        <position position="68"/>
    </location>
</feature>
<sequence>LQYIVDAIAELESNNITLDFDYGLIDHAKDIVNFRAKEFDKPIYYLAFFLNPKFRKVAVSKKLTFNNI</sequence>
<organism evidence="1 2">
    <name type="scientific">Scutellospora calospora</name>
    <dbReference type="NCBI Taxonomy" id="85575"/>
    <lineage>
        <taxon>Eukaryota</taxon>
        <taxon>Fungi</taxon>
        <taxon>Fungi incertae sedis</taxon>
        <taxon>Mucoromycota</taxon>
        <taxon>Glomeromycotina</taxon>
        <taxon>Glomeromycetes</taxon>
        <taxon>Diversisporales</taxon>
        <taxon>Gigasporaceae</taxon>
        <taxon>Scutellospora</taxon>
    </lineage>
</organism>
<evidence type="ECO:0000313" key="2">
    <source>
        <dbReference type="Proteomes" id="UP000789860"/>
    </source>
</evidence>
<dbReference type="EMBL" id="CAJVPM010034104">
    <property type="protein sequence ID" value="CAG8686729.1"/>
    <property type="molecule type" value="Genomic_DNA"/>
</dbReference>
<name>A0ACA9P0K6_9GLOM</name>
<accession>A0ACA9P0K6</accession>
<proteinExistence type="predicted"/>
<protein>
    <submittedName>
        <fullName evidence="1">1803_t:CDS:1</fullName>
    </submittedName>
</protein>